<organism evidence="1 2">
    <name type="scientific">Faecalicatena faecalis</name>
    <dbReference type="NCBI Taxonomy" id="2726362"/>
    <lineage>
        <taxon>Bacteria</taxon>
        <taxon>Bacillati</taxon>
        <taxon>Bacillota</taxon>
        <taxon>Clostridia</taxon>
        <taxon>Lachnospirales</taxon>
        <taxon>Lachnospiraceae</taxon>
        <taxon>Faecalicatena</taxon>
    </lineage>
</organism>
<evidence type="ECO:0000313" key="1">
    <source>
        <dbReference type="EMBL" id="MBU3874216.1"/>
    </source>
</evidence>
<dbReference type="EMBL" id="JABACJ020000001">
    <property type="protein sequence ID" value="MBU3874216.1"/>
    <property type="molecule type" value="Genomic_DNA"/>
</dbReference>
<dbReference type="Proteomes" id="UP000723714">
    <property type="component" value="Unassembled WGS sequence"/>
</dbReference>
<name>A0ABS6CY91_9FIRM</name>
<gene>
    <name evidence="1" type="ORF">HGO97_000085</name>
</gene>
<keyword evidence="2" id="KW-1185">Reference proteome</keyword>
<proteinExistence type="predicted"/>
<evidence type="ECO:0000313" key="2">
    <source>
        <dbReference type="Proteomes" id="UP000723714"/>
    </source>
</evidence>
<accession>A0ABS6CY91</accession>
<protein>
    <submittedName>
        <fullName evidence="1">Uncharacterized protein</fullName>
    </submittedName>
</protein>
<reference evidence="1 2" key="1">
    <citation type="submission" date="2021-06" db="EMBL/GenBank/DDBJ databases">
        <title>Faecalicatena sp. nov. isolated from porcine feces.</title>
        <authorList>
            <person name="Oh B.S."/>
            <person name="Lee J.H."/>
        </authorList>
    </citation>
    <scope>NUCLEOTIDE SEQUENCE [LARGE SCALE GENOMIC DNA]</scope>
    <source>
        <strain evidence="1 2">AGMB00832</strain>
    </source>
</reference>
<comment type="caution">
    <text evidence="1">The sequence shown here is derived from an EMBL/GenBank/DDBJ whole genome shotgun (WGS) entry which is preliminary data.</text>
</comment>
<sequence length="49" mass="5892">MICFIFFISIALFCLIAFVLFAILHCSTPYDRFIDDQLQEAFLRHYTKR</sequence>